<feature type="repeat" description="ANK" evidence="3">
    <location>
        <begin position="445"/>
        <end position="477"/>
    </location>
</feature>
<dbReference type="AlphaFoldDB" id="A0A8H5D323"/>
<dbReference type="EMBL" id="JAACJM010000066">
    <property type="protein sequence ID" value="KAF5352293.1"/>
    <property type="molecule type" value="Genomic_DNA"/>
</dbReference>
<evidence type="ECO:0008006" key="8">
    <source>
        <dbReference type="Google" id="ProtNLM"/>
    </source>
</evidence>
<feature type="repeat" description="ANK" evidence="3">
    <location>
        <begin position="410"/>
        <end position="444"/>
    </location>
</feature>
<gene>
    <name evidence="6" type="ORF">D9758_011920</name>
</gene>
<accession>A0A8H5D323</accession>
<feature type="compositionally biased region" description="Polar residues" evidence="4">
    <location>
        <begin position="1"/>
        <end position="15"/>
    </location>
</feature>
<dbReference type="PROSITE" id="PS50297">
    <property type="entry name" value="ANK_REP_REGION"/>
    <property type="match status" value="2"/>
</dbReference>
<feature type="transmembrane region" description="Helical" evidence="5">
    <location>
        <begin position="190"/>
        <end position="216"/>
    </location>
</feature>
<dbReference type="InterPro" id="IPR036770">
    <property type="entry name" value="Ankyrin_rpt-contain_sf"/>
</dbReference>
<dbReference type="SMART" id="SM00248">
    <property type="entry name" value="ANK"/>
    <property type="match status" value="5"/>
</dbReference>
<evidence type="ECO:0000256" key="1">
    <source>
        <dbReference type="ARBA" id="ARBA00022737"/>
    </source>
</evidence>
<dbReference type="PANTHER" id="PTHR24123">
    <property type="entry name" value="ANKYRIN REPEAT-CONTAINING"/>
    <property type="match status" value="1"/>
</dbReference>
<name>A0A8H5D323_9AGAR</name>
<dbReference type="Gene3D" id="1.25.40.20">
    <property type="entry name" value="Ankyrin repeat-containing domain"/>
    <property type="match status" value="2"/>
</dbReference>
<sequence length="580" mass="65340">MERYTSTRTGNTSLERSAIEDDTPSKNTPGVDRNRFPSSQGSMSSVPAHDEKAALVPISSPVISLSSNPVPRVKTLSIPSHQDKYDDAAHPNIEPRESEIMERRTRVMTRYCSQPCAIPIGGSRECRPTALLSVLVKQWLQAYATLPSGNALESARVNRHLAHCTPYFPCAVHDRSLGLSLYVSELHRSLCWIVVSVTALSFLMYLGSVIIPAIAIQCPYRIPLLFIPAKFFLYPFRVVKYYWRKVTSPRHSRRTSARWPSLPIKTIRDAEVMFLFDHWGKSQSLFFRHHSVLAHGLRWLQSLESNYSIQLVVAQALHGILTENDVSEYDSSFIYIHFSWGALMSLEDEDETDDSRLWISPWTAWKRIEKWVPLFKNDHGIEDAILARRTRVVKSLVHSGVDINTQGGYSGGYTLGIAISRGQLAMDIVRLLVENGADINAWGGEDQFALQAAVRWRRWDIVRYLVENGADVNRQMSKEYGTVLQAAAFHGYLETVRWGHLDVAKFLVEQGADIHTQGVQFGSALQAAAYRRVSQIVKYIVENGGDVNARGRYGSALKIAKEQGNEEMVAYLKDRGAEES</sequence>
<dbReference type="PANTHER" id="PTHR24123:SF33">
    <property type="entry name" value="PROTEIN HOS4"/>
    <property type="match status" value="1"/>
</dbReference>
<keyword evidence="5" id="KW-0812">Transmembrane</keyword>
<comment type="caution">
    <text evidence="6">The sequence shown here is derived from an EMBL/GenBank/DDBJ whole genome shotgun (WGS) entry which is preliminary data.</text>
</comment>
<evidence type="ECO:0000256" key="3">
    <source>
        <dbReference type="PROSITE-ProRule" id="PRU00023"/>
    </source>
</evidence>
<feature type="region of interest" description="Disordered" evidence="4">
    <location>
        <begin position="1"/>
        <end position="48"/>
    </location>
</feature>
<keyword evidence="5" id="KW-1133">Transmembrane helix</keyword>
<dbReference type="SUPFAM" id="SSF48403">
    <property type="entry name" value="Ankyrin repeat"/>
    <property type="match status" value="1"/>
</dbReference>
<keyword evidence="1" id="KW-0677">Repeat</keyword>
<evidence type="ECO:0000313" key="7">
    <source>
        <dbReference type="Proteomes" id="UP000559256"/>
    </source>
</evidence>
<evidence type="ECO:0000256" key="4">
    <source>
        <dbReference type="SAM" id="MobiDB-lite"/>
    </source>
</evidence>
<keyword evidence="7" id="KW-1185">Reference proteome</keyword>
<dbReference type="Pfam" id="PF12796">
    <property type="entry name" value="Ank_2"/>
    <property type="match status" value="2"/>
</dbReference>
<dbReference type="InterPro" id="IPR051165">
    <property type="entry name" value="Multifunctional_ANK_Repeat"/>
</dbReference>
<reference evidence="6 7" key="1">
    <citation type="journal article" date="2020" name="ISME J.">
        <title>Uncovering the hidden diversity of litter-decomposition mechanisms in mushroom-forming fungi.</title>
        <authorList>
            <person name="Floudas D."/>
            <person name="Bentzer J."/>
            <person name="Ahren D."/>
            <person name="Johansson T."/>
            <person name="Persson P."/>
            <person name="Tunlid A."/>
        </authorList>
    </citation>
    <scope>NUCLEOTIDE SEQUENCE [LARGE SCALE GENOMIC DNA]</scope>
    <source>
        <strain evidence="6 7">CBS 291.85</strain>
    </source>
</reference>
<evidence type="ECO:0000313" key="6">
    <source>
        <dbReference type="EMBL" id="KAF5352293.1"/>
    </source>
</evidence>
<organism evidence="6 7">
    <name type="scientific">Tetrapyrgos nigripes</name>
    <dbReference type="NCBI Taxonomy" id="182062"/>
    <lineage>
        <taxon>Eukaryota</taxon>
        <taxon>Fungi</taxon>
        <taxon>Dikarya</taxon>
        <taxon>Basidiomycota</taxon>
        <taxon>Agaricomycotina</taxon>
        <taxon>Agaricomycetes</taxon>
        <taxon>Agaricomycetidae</taxon>
        <taxon>Agaricales</taxon>
        <taxon>Marasmiineae</taxon>
        <taxon>Marasmiaceae</taxon>
        <taxon>Tetrapyrgos</taxon>
    </lineage>
</organism>
<dbReference type="PROSITE" id="PS50088">
    <property type="entry name" value="ANK_REPEAT"/>
    <property type="match status" value="2"/>
</dbReference>
<dbReference type="Proteomes" id="UP000559256">
    <property type="component" value="Unassembled WGS sequence"/>
</dbReference>
<proteinExistence type="predicted"/>
<dbReference type="InterPro" id="IPR002110">
    <property type="entry name" value="Ankyrin_rpt"/>
</dbReference>
<keyword evidence="5" id="KW-0472">Membrane</keyword>
<evidence type="ECO:0000256" key="5">
    <source>
        <dbReference type="SAM" id="Phobius"/>
    </source>
</evidence>
<dbReference type="OrthoDB" id="194358at2759"/>
<protein>
    <recommendedName>
        <fullName evidence="8">Ankyrin</fullName>
    </recommendedName>
</protein>
<evidence type="ECO:0000256" key="2">
    <source>
        <dbReference type="ARBA" id="ARBA00023043"/>
    </source>
</evidence>
<keyword evidence="2 3" id="KW-0040">ANK repeat</keyword>
<feature type="compositionally biased region" description="Polar residues" evidence="4">
    <location>
        <begin position="36"/>
        <end position="45"/>
    </location>
</feature>